<keyword evidence="6" id="KW-1185">Reference proteome</keyword>
<evidence type="ECO:0000256" key="1">
    <source>
        <dbReference type="ARBA" id="ARBA00006484"/>
    </source>
</evidence>
<dbReference type="PANTHER" id="PTHR43669">
    <property type="entry name" value="5-KETO-D-GLUCONATE 5-REDUCTASE"/>
    <property type="match status" value="1"/>
</dbReference>
<keyword evidence="3" id="KW-0560">Oxidoreductase</keyword>
<comment type="caution">
    <text evidence="5">The sequence shown here is derived from an EMBL/GenBank/DDBJ whole genome shotgun (WGS) entry which is preliminary data.</text>
</comment>
<dbReference type="Proteomes" id="UP000217199">
    <property type="component" value="Unassembled WGS sequence"/>
</dbReference>
<dbReference type="PROSITE" id="PS00061">
    <property type="entry name" value="ADH_SHORT"/>
    <property type="match status" value="1"/>
</dbReference>
<dbReference type="InterPro" id="IPR002347">
    <property type="entry name" value="SDR_fam"/>
</dbReference>
<name>A0A286UBI1_9AGAM</name>
<gene>
    <name evidence="5" type="ORF">PNOK_0699200</name>
</gene>
<dbReference type="OrthoDB" id="1933717at2759"/>
<organism evidence="5 6">
    <name type="scientific">Pyrrhoderma noxium</name>
    <dbReference type="NCBI Taxonomy" id="2282107"/>
    <lineage>
        <taxon>Eukaryota</taxon>
        <taxon>Fungi</taxon>
        <taxon>Dikarya</taxon>
        <taxon>Basidiomycota</taxon>
        <taxon>Agaricomycotina</taxon>
        <taxon>Agaricomycetes</taxon>
        <taxon>Hymenochaetales</taxon>
        <taxon>Hymenochaetaceae</taxon>
        <taxon>Pyrrhoderma</taxon>
    </lineage>
</organism>
<dbReference type="STRING" id="2282107.A0A286UBI1"/>
<evidence type="ECO:0000256" key="4">
    <source>
        <dbReference type="RuleBase" id="RU000363"/>
    </source>
</evidence>
<dbReference type="PANTHER" id="PTHR43669:SF3">
    <property type="entry name" value="ALCOHOL DEHYDROGENASE, PUTATIVE (AFU_ORTHOLOGUE AFUA_3G03445)-RELATED"/>
    <property type="match status" value="1"/>
</dbReference>
<dbReference type="Pfam" id="PF00106">
    <property type="entry name" value="adh_short"/>
    <property type="match status" value="1"/>
</dbReference>
<dbReference type="EMBL" id="NBII01000007">
    <property type="protein sequence ID" value="PAV16928.1"/>
    <property type="molecule type" value="Genomic_DNA"/>
</dbReference>
<evidence type="ECO:0000313" key="6">
    <source>
        <dbReference type="Proteomes" id="UP000217199"/>
    </source>
</evidence>
<protein>
    <submittedName>
        <fullName evidence="5">Short-chain dehydrogenase reductase SDR</fullName>
    </submittedName>
</protein>
<dbReference type="PRINTS" id="PR00081">
    <property type="entry name" value="GDHRDH"/>
</dbReference>
<dbReference type="FunFam" id="3.40.50.720:FF:000084">
    <property type="entry name" value="Short-chain dehydrogenase reductase"/>
    <property type="match status" value="1"/>
</dbReference>
<proteinExistence type="inferred from homology"/>
<dbReference type="InterPro" id="IPR020904">
    <property type="entry name" value="Sc_DH/Rdtase_CS"/>
</dbReference>
<dbReference type="GO" id="GO:0016491">
    <property type="term" value="F:oxidoreductase activity"/>
    <property type="evidence" value="ECO:0007669"/>
    <property type="project" value="UniProtKB-KW"/>
</dbReference>
<comment type="similarity">
    <text evidence="1 4">Belongs to the short-chain dehydrogenases/reductases (SDR) family.</text>
</comment>
<dbReference type="InterPro" id="IPR036291">
    <property type="entry name" value="NAD(P)-bd_dom_sf"/>
</dbReference>
<accession>A0A286UBI1</accession>
<dbReference type="AlphaFoldDB" id="A0A286UBI1"/>
<evidence type="ECO:0000256" key="2">
    <source>
        <dbReference type="ARBA" id="ARBA00022857"/>
    </source>
</evidence>
<evidence type="ECO:0000256" key="3">
    <source>
        <dbReference type="ARBA" id="ARBA00023002"/>
    </source>
</evidence>
<sequence length="250" mass="26671">MCDDKKVAVITGASSGIGRETAIGLSSKGWNLILSGRRQEALEETVRLCPGPVPSFVVGNITDEEYVKSLFETVKGVYGRLDLVFNNAGVNAPAVPMEELSLSNFQDVINVNVTGAFLCTREAIKIFKAQTPQGGRIINNGSISAHTPRPNSVAYTVSKHAITGLTKSTALDGRPFNISCTQIDIGNAQTHMTARMEAGVLQPNGETRPEALMEVKHVVDAIIYLADLPNSVTVLNMSILATGMPFVGRG</sequence>
<dbReference type="Gene3D" id="3.40.50.720">
    <property type="entry name" value="NAD(P)-binding Rossmann-like Domain"/>
    <property type="match status" value="1"/>
</dbReference>
<dbReference type="PRINTS" id="PR00080">
    <property type="entry name" value="SDRFAMILY"/>
</dbReference>
<dbReference type="SUPFAM" id="SSF51735">
    <property type="entry name" value="NAD(P)-binding Rossmann-fold domains"/>
    <property type="match status" value="1"/>
</dbReference>
<dbReference type="InParanoid" id="A0A286UBI1"/>
<dbReference type="CDD" id="cd05233">
    <property type="entry name" value="SDR_c"/>
    <property type="match status" value="1"/>
</dbReference>
<keyword evidence="2" id="KW-0521">NADP</keyword>
<evidence type="ECO:0000313" key="5">
    <source>
        <dbReference type="EMBL" id="PAV16928.1"/>
    </source>
</evidence>
<reference evidence="5 6" key="1">
    <citation type="journal article" date="2017" name="Mol. Ecol.">
        <title>Comparative and population genomic landscape of Phellinus noxius: A hypervariable fungus causing root rot in trees.</title>
        <authorList>
            <person name="Chung C.L."/>
            <person name="Lee T.J."/>
            <person name="Akiba M."/>
            <person name="Lee H.H."/>
            <person name="Kuo T.H."/>
            <person name="Liu D."/>
            <person name="Ke H.M."/>
            <person name="Yokoi T."/>
            <person name="Roa M.B."/>
            <person name="Lu M.J."/>
            <person name="Chang Y.Y."/>
            <person name="Ann P.J."/>
            <person name="Tsai J.N."/>
            <person name="Chen C.Y."/>
            <person name="Tzean S.S."/>
            <person name="Ota Y."/>
            <person name="Hattori T."/>
            <person name="Sahashi N."/>
            <person name="Liou R.F."/>
            <person name="Kikuchi T."/>
            <person name="Tsai I.J."/>
        </authorList>
    </citation>
    <scope>NUCLEOTIDE SEQUENCE [LARGE SCALE GENOMIC DNA]</scope>
    <source>
        <strain evidence="5 6">FFPRI411160</strain>
    </source>
</reference>